<comment type="caution">
    <text evidence="1">The sequence shown here is derived from an EMBL/GenBank/DDBJ whole genome shotgun (WGS) entry which is preliminary data.</text>
</comment>
<accession>A0ABQ3INR8</accession>
<gene>
    <name evidence="1" type="ORF">GCM10017786_21340</name>
</gene>
<proteinExistence type="predicted"/>
<name>A0ABQ3INR8_9PSEU</name>
<dbReference type="EMBL" id="BNAU01000002">
    <property type="protein sequence ID" value="GHE89037.1"/>
    <property type="molecule type" value="Genomic_DNA"/>
</dbReference>
<dbReference type="RefSeq" id="WP_191244351.1">
    <property type="nucleotide sequence ID" value="NZ_BNAU01000002.1"/>
</dbReference>
<sequence>MLEFFKAILDAVLAITPKALTARKDAKRNALGAELFGLYLRAHRILDTGEHLVGLLSEAATMSDQERDHPRTQSWWIDHLYATLAEQSGNFSLLNAELTRLGGCLAALDPDAYGRLKRVLWRKSSRINDLRSALARRMLPEAPALGLYPGHDPVTTFVGLMEPVRPRTEPEGLDLRRPLTPEARENISRYLAVHRPQEQLAEIRTQLKTLHQALVATFSLDDILLGLSAGAGRADPGGLLPR</sequence>
<dbReference type="Proteomes" id="UP000605897">
    <property type="component" value="Unassembled WGS sequence"/>
</dbReference>
<evidence type="ECO:0000313" key="2">
    <source>
        <dbReference type="Proteomes" id="UP000605897"/>
    </source>
</evidence>
<evidence type="ECO:0000313" key="1">
    <source>
        <dbReference type="EMBL" id="GHE89037.1"/>
    </source>
</evidence>
<keyword evidence="2" id="KW-1185">Reference proteome</keyword>
<reference evidence="2" key="1">
    <citation type="journal article" date="2019" name="Int. J. Syst. Evol. Microbiol.">
        <title>The Global Catalogue of Microorganisms (GCM) 10K type strain sequencing project: providing services to taxonomists for standard genome sequencing and annotation.</title>
        <authorList>
            <consortium name="The Broad Institute Genomics Platform"/>
            <consortium name="The Broad Institute Genome Sequencing Center for Infectious Disease"/>
            <person name="Wu L."/>
            <person name="Ma J."/>
        </authorList>
    </citation>
    <scope>NUCLEOTIDE SEQUENCE [LARGE SCALE GENOMIC DNA]</scope>
    <source>
        <strain evidence="2">CGMCC 4.7677</strain>
    </source>
</reference>
<protein>
    <submittedName>
        <fullName evidence="1">Uncharacterized protein</fullName>
    </submittedName>
</protein>
<organism evidence="1 2">
    <name type="scientific">Amycolatopsis deserti</name>
    <dbReference type="NCBI Taxonomy" id="185696"/>
    <lineage>
        <taxon>Bacteria</taxon>
        <taxon>Bacillati</taxon>
        <taxon>Actinomycetota</taxon>
        <taxon>Actinomycetes</taxon>
        <taxon>Pseudonocardiales</taxon>
        <taxon>Pseudonocardiaceae</taxon>
        <taxon>Amycolatopsis</taxon>
    </lineage>
</organism>